<dbReference type="OrthoDB" id="66881at2759"/>
<evidence type="ECO:0000313" key="6">
    <source>
        <dbReference type="EMBL" id="KAF9526802.1"/>
    </source>
</evidence>
<evidence type="ECO:0000256" key="2">
    <source>
        <dbReference type="ARBA" id="ARBA00022630"/>
    </source>
</evidence>
<dbReference type="EMBL" id="MU157867">
    <property type="protein sequence ID" value="KAF9526802.1"/>
    <property type="molecule type" value="Genomic_DNA"/>
</dbReference>
<accession>A0A9P6JMX6</accession>
<evidence type="ECO:0008006" key="8">
    <source>
        <dbReference type="Google" id="ProtNLM"/>
    </source>
</evidence>
<dbReference type="GO" id="GO:0050661">
    <property type="term" value="F:NADP binding"/>
    <property type="evidence" value="ECO:0007669"/>
    <property type="project" value="InterPro"/>
</dbReference>
<keyword evidence="2" id="KW-0285">Flavoprotein</keyword>
<dbReference type="InterPro" id="IPR020946">
    <property type="entry name" value="Flavin_mOase-like"/>
</dbReference>
<proteinExistence type="inferred from homology"/>
<dbReference type="Gene3D" id="3.50.50.60">
    <property type="entry name" value="FAD/NAD(P)-binding domain"/>
    <property type="match status" value="2"/>
</dbReference>
<dbReference type="Proteomes" id="UP000807306">
    <property type="component" value="Unassembled WGS sequence"/>
</dbReference>
<dbReference type="GO" id="GO:0050660">
    <property type="term" value="F:flavin adenine dinucleotide binding"/>
    <property type="evidence" value="ECO:0007669"/>
    <property type="project" value="InterPro"/>
</dbReference>
<evidence type="ECO:0000256" key="5">
    <source>
        <dbReference type="ARBA" id="ARBA00023002"/>
    </source>
</evidence>
<evidence type="ECO:0000256" key="1">
    <source>
        <dbReference type="ARBA" id="ARBA00009183"/>
    </source>
</evidence>
<dbReference type="InterPro" id="IPR000960">
    <property type="entry name" value="Flavin_mOase"/>
</dbReference>
<keyword evidence="5" id="KW-0560">Oxidoreductase</keyword>
<reference evidence="6" key="1">
    <citation type="submission" date="2020-11" db="EMBL/GenBank/DDBJ databases">
        <authorList>
            <consortium name="DOE Joint Genome Institute"/>
            <person name="Ahrendt S."/>
            <person name="Riley R."/>
            <person name="Andreopoulos W."/>
            <person name="Labutti K."/>
            <person name="Pangilinan J."/>
            <person name="Ruiz-Duenas F.J."/>
            <person name="Barrasa J.M."/>
            <person name="Sanchez-Garcia M."/>
            <person name="Camarero S."/>
            <person name="Miyauchi S."/>
            <person name="Serrano A."/>
            <person name="Linde D."/>
            <person name="Babiker R."/>
            <person name="Drula E."/>
            <person name="Ayuso-Fernandez I."/>
            <person name="Pacheco R."/>
            <person name="Padilla G."/>
            <person name="Ferreira P."/>
            <person name="Barriuso J."/>
            <person name="Kellner H."/>
            <person name="Castanera R."/>
            <person name="Alfaro M."/>
            <person name="Ramirez L."/>
            <person name="Pisabarro A.G."/>
            <person name="Kuo A."/>
            <person name="Tritt A."/>
            <person name="Lipzen A."/>
            <person name="He G."/>
            <person name="Yan M."/>
            <person name="Ng V."/>
            <person name="Cullen D."/>
            <person name="Martin F."/>
            <person name="Rosso M.-N."/>
            <person name="Henrissat B."/>
            <person name="Hibbett D."/>
            <person name="Martinez A.T."/>
            <person name="Grigoriev I.V."/>
        </authorList>
    </citation>
    <scope>NUCLEOTIDE SEQUENCE</scope>
    <source>
        <strain evidence="6">CBS 506.95</strain>
    </source>
</reference>
<evidence type="ECO:0000256" key="3">
    <source>
        <dbReference type="ARBA" id="ARBA00022827"/>
    </source>
</evidence>
<dbReference type="GO" id="GO:0004499">
    <property type="term" value="F:N,N-dimethylaniline monooxygenase activity"/>
    <property type="evidence" value="ECO:0007669"/>
    <property type="project" value="InterPro"/>
</dbReference>
<keyword evidence="3" id="KW-0274">FAD</keyword>
<keyword evidence="4" id="KW-0521">NADP</keyword>
<dbReference type="Pfam" id="PF00743">
    <property type="entry name" value="FMO-like"/>
    <property type="match status" value="1"/>
</dbReference>
<dbReference type="InterPro" id="IPR036188">
    <property type="entry name" value="FAD/NAD-bd_sf"/>
</dbReference>
<name>A0A9P6JMX6_9AGAR</name>
<gene>
    <name evidence="6" type="ORF">CPB83DRAFT_794326</name>
</gene>
<dbReference type="AlphaFoldDB" id="A0A9P6JMX6"/>
<dbReference type="SUPFAM" id="SSF51905">
    <property type="entry name" value="FAD/NAD(P)-binding domain"/>
    <property type="match status" value="1"/>
</dbReference>
<dbReference type="PANTHER" id="PTHR23023">
    <property type="entry name" value="DIMETHYLANILINE MONOOXYGENASE"/>
    <property type="match status" value="1"/>
</dbReference>
<evidence type="ECO:0000256" key="4">
    <source>
        <dbReference type="ARBA" id="ARBA00022857"/>
    </source>
</evidence>
<protein>
    <recommendedName>
        <fullName evidence="8">FAD/NAD(P)-binding domain-containing protein</fullName>
    </recommendedName>
</protein>
<sequence>MSTTEVPKRVLVIGGGPCGLVALRNLVQRGKFDHVELWERRSEVGGVWHLDEADISKTKDLNGRFPSPAYKGLVGNVLPEFLGFSGFPFPTPSTSPHQPFPTLVDTQAYLLDFAEPYKKSGHIKLDREAISVEEMTSDNQNGAWKVVVKDWKNGGQTAVQYWDAVVIAVGQYDNPVWPQIEGMDALKEAGLATHAKWYKGPEECEGKKIFVIGNANSSNDIAAQTSPKANGPVFQSIRRPNFPGFPSLTSERIQIVAPVSKFVLKPSKSQFDVILSDGTTLEDLDVVYCGTGYKPMTTFISVLDPSKPLEPTLIPLGSDSVTPARIPSLHRIIMYAHNPTLGFVGAIYVYTPFIMADVASTWLTLAWCNECPYPPTPSGRLQFENDRLALVKERRASMESPTSFLTYSVMGPDEQGYATGLREDIVEARPELDKVLPVWNNETIQVRDGMFKTKYEALVYARDRLSLSKPIAKS</sequence>
<comment type="similarity">
    <text evidence="1">Belongs to the FMO family.</text>
</comment>
<organism evidence="6 7">
    <name type="scientific">Crepidotus variabilis</name>
    <dbReference type="NCBI Taxonomy" id="179855"/>
    <lineage>
        <taxon>Eukaryota</taxon>
        <taxon>Fungi</taxon>
        <taxon>Dikarya</taxon>
        <taxon>Basidiomycota</taxon>
        <taxon>Agaricomycotina</taxon>
        <taxon>Agaricomycetes</taxon>
        <taxon>Agaricomycetidae</taxon>
        <taxon>Agaricales</taxon>
        <taxon>Agaricineae</taxon>
        <taxon>Crepidotaceae</taxon>
        <taxon>Crepidotus</taxon>
    </lineage>
</organism>
<comment type="caution">
    <text evidence="6">The sequence shown here is derived from an EMBL/GenBank/DDBJ whole genome shotgun (WGS) entry which is preliminary data.</text>
</comment>
<dbReference type="PRINTS" id="PR00370">
    <property type="entry name" value="FMOXYGENASE"/>
</dbReference>
<dbReference type="InterPro" id="IPR050346">
    <property type="entry name" value="FMO-like"/>
</dbReference>
<keyword evidence="7" id="KW-1185">Reference proteome</keyword>
<evidence type="ECO:0000313" key="7">
    <source>
        <dbReference type="Proteomes" id="UP000807306"/>
    </source>
</evidence>